<evidence type="ECO:0000313" key="14">
    <source>
        <dbReference type="Proteomes" id="UP001501425"/>
    </source>
</evidence>
<dbReference type="SUPFAM" id="SSF53383">
    <property type="entry name" value="PLP-dependent transferases"/>
    <property type="match status" value="1"/>
</dbReference>
<organism evidence="13 14">
    <name type="scientific">Halorubrum ejinorense</name>
    <dbReference type="NCBI Taxonomy" id="425309"/>
    <lineage>
        <taxon>Archaea</taxon>
        <taxon>Methanobacteriati</taxon>
        <taxon>Methanobacteriota</taxon>
        <taxon>Stenosarchaea group</taxon>
        <taxon>Halobacteria</taxon>
        <taxon>Halobacteriales</taxon>
        <taxon>Haloferacaceae</taxon>
        <taxon>Halorubrum</taxon>
    </lineage>
</organism>
<evidence type="ECO:0000256" key="10">
    <source>
        <dbReference type="HAMAP-Rule" id="MF_01023"/>
    </source>
</evidence>
<dbReference type="Pfam" id="PF00155">
    <property type="entry name" value="Aminotran_1_2"/>
    <property type="match status" value="1"/>
</dbReference>
<dbReference type="InterPro" id="IPR004839">
    <property type="entry name" value="Aminotransferase_I/II_large"/>
</dbReference>
<keyword evidence="6 10" id="KW-0808">Transferase</keyword>
<evidence type="ECO:0000256" key="2">
    <source>
        <dbReference type="ARBA" id="ARBA00005011"/>
    </source>
</evidence>
<dbReference type="GO" id="GO:0030170">
    <property type="term" value="F:pyridoxal phosphate binding"/>
    <property type="evidence" value="ECO:0007669"/>
    <property type="project" value="InterPro"/>
</dbReference>
<dbReference type="Proteomes" id="UP001501425">
    <property type="component" value="Unassembled WGS sequence"/>
</dbReference>
<dbReference type="InterPro" id="IPR015422">
    <property type="entry name" value="PyrdxlP-dep_Trfase_small"/>
</dbReference>
<gene>
    <name evidence="10 13" type="primary">hisC</name>
    <name evidence="13" type="ORF">GCM10008994_08000</name>
</gene>
<evidence type="ECO:0000256" key="3">
    <source>
        <dbReference type="ARBA" id="ARBA00007970"/>
    </source>
</evidence>
<evidence type="ECO:0000256" key="7">
    <source>
        <dbReference type="ARBA" id="ARBA00022898"/>
    </source>
</evidence>
<dbReference type="InterPro" id="IPR050106">
    <property type="entry name" value="HistidinolP_aminotransfase"/>
</dbReference>
<dbReference type="GO" id="GO:0000105">
    <property type="term" value="P:L-histidine biosynthetic process"/>
    <property type="evidence" value="ECO:0007669"/>
    <property type="project" value="UniProtKB-UniRule"/>
</dbReference>
<feature type="region of interest" description="Disordered" evidence="11">
    <location>
        <begin position="1"/>
        <end position="38"/>
    </location>
</feature>
<dbReference type="GO" id="GO:0004400">
    <property type="term" value="F:histidinol-phosphate transaminase activity"/>
    <property type="evidence" value="ECO:0007669"/>
    <property type="project" value="UniProtKB-UniRule"/>
</dbReference>
<evidence type="ECO:0000313" key="13">
    <source>
        <dbReference type="EMBL" id="GAA0535385.1"/>
    </source>
</evidence>
<dbReference type="Gene3D" id="3.40.640.10">
    <property type="entry name" value="Type I PLP-dependent aspartate aminotransferase-like (Major domain)"/>
    <property type="match status" value="1"/>
</dbReference>
<dbReference type="InterPro" id="IPR001917">
    <property type="entry name" value="Aminotrans_II_pyridoxalP_BS"/>
</dbReference>
<comment type="similarity">
    <text evidence="3 10">Belongs to the class-II pyridoxal-phosphate-dependent aminotransferase family. Histidinol-phosphate aminotransferase subfamily.</text>
</comment>
<keyword evidence="5 10" id="KW-0028">Amino-acid biosynthesis</keyword>
<dbReference type="HAMAP" id="MF_01023">
    <property type="entry name" value="HisC_aminotrans_2"/>
    <property type="match status" value="1"/>
</dbReference>
<evidence type="ECO:0000256" key="5">
    <source>
        <dbReference type="ARBA" id="ARBA00022605"/>
    </source>
</evidence>
<evidence type="ECO:0000256" key="1">
    <source>
        <dbReference type="ARBA" id="ARBA00001933"/>
    </source>
</evidence>
<evidence type="ECO:0000256" key="6">
    <source>
        <dbReference type="ARBA" id="ARBA00022679"/>
    </source>
</evidence>
<dbReference type="PANTHER" id="PTHR43643">
    <property type="entry name" value="HISTIDINOL-PHOSPHATE AMINOTRANSFERASE 2"/>
    <property type="match status" value="1"/>
</dbReference>
<dbReference type="Gene3D" id="3.90.1150.10">
    <property type="entry name" value="Aspartate Aminotransferase, domain 1"/>
    <property type="match status" value="1"/>
</dbReference>
<feature type="domain" description="Aminotransferase class I/classII large" evidence="12">
    <location>
        <begin position="55"/>
        <end position="373"/>
    </location>
</feature>
<protein>
    <recommendedName>
        <fullName evidence="10">Histidinol-phosphate aminotransferase</fullName>
        <ecNumber evidence="10">2.6.1.9</ecNumber>
    </recommendedName>
    <alternativeName>
        <fullName evidence="10">Imidazole acetol-phosphate transaminase</fullName>
    </alternativeName>
</protein>
<keyword evidence="8 10" id="KW-0368">Histidine biosynthesis</keyword>
<dbReference type="PROSITE" id="PS00599">
    <property type="entry name" value="AA_TRANSFER_CLASS_2"/>
    <property type="match status" value="1"/>
</dbReference>
<dbReference type="InterPro" id="IPR015424">
    <property type="entry name" value="PyrdxlP-dep_Trfase"/>
</dbReference>
<dbReference type="EC" id="2.6.1.9" evidence="10"/>
<dbReference type="AlphaFoldDB" id="A0AAV3SRT8"/>
<dbReference type="InterPro" id="IPR015421">
    <property type="entry name" value="PyrdxlP-dep_Trfase_major"/>
</dbReference>
<keyword evidence="7 10" id="KW-0663">Pyridoxal phosphate</keyword>
<dbReference type="EMBL" id="BAAADQ010000002">
    <property type="protein sequence ID" value="GAA0535385.1"/>
    <property type="molecule type" value="Genomic_DNA"/>
</dbReference>
<evidence type="ECO:0000256" key="9">
    <source>
        <dbReference type="ARBA" id="ARBA00047481"/>
    </source>
</evidence>
<keyword evidence="4 10" id="KW-0032">Aminotransferase</keyword>
<evidence type="ECO:0000256" key="11">
    <source>
        <dbReference type="SAM" id="MobiDB-lite"/>
    </source>
</evidence>
<dbReference type="InterPro" id="IPR005861">
    <property type="entry name" value="HisP_aminotrans"/>
</dbReference>
<evidence type="ECO:0000259" key="12">
    <source>
        <dbReference type="Pfam" id="PF00155"/>
    </source>
</evidence>
<accession>A0AAV3SRT8</accession>
<dbReference type="PANTHER" id="PTHR43643:SF6">
    <property type="entry name" value="HISTIDINOL-PHOSPHATE AMINOTRANSFERASE"/>
    <property type="match status" value="1"/>
</dbReference>
<evidence type="ECO:0000256" key="4">
    <source>
        <dbReference type="ARBA" id="ARBA00022576"/>
    </source>
</evidence>
<comment type="caution">
    <text evidence="13">The sequence shown here is derived from an EMBL/GenBank/DDBJ whole genome shotgun (WGS) entry which is preliminary data.</text>
</comment>
<comment type="catalytic activity">
    <reaction evidence="9 10">
        <text>L-histidinol phosphate + 2-oxoglutarate = 3-(imidazol-4-yl)-2-oxopropyl phosphate + L-glutamate</text>
        <dbReference type="Rhea" id="RHEA:23744"/>
        <dbReference type="ChEBI" id="CHEBI:16810"/>
        <dbReference type="ChEBI" id="CHEBI:29985"/>
        <dbReference type="ChEBI" id="CHEBI:57766"/>
        <dbReference type="ChEBI" id="CHEBI:57980"/>
        <dbReference type="EC" id="2.6.1.9"/>
    </reaction>
</comment>
<evidence type="ECO:0000256" key="8">
    <source>
        <dbReference type="ARBA" id="ARBA00023102"/>
    </source>
</evidence>
<sequence>MTAPAAIRSAVKTTLKPDAPGPLYMQPRDLSDHSPYVPGRGVEEVARERGMDPDDLIKLSSNENPHGPSPAAVEAIHDHADRVNEYPKSSHTDLTAKIAERWDVEPEQVWVSPGADGSIDYLSRAALEPGDATLVPEPGFAYYAMSSRYHHGEVETYALDTADGFAQDAETVLSAYGGERIVYVTSPHNPSGSTMPLDEVEAIADATAPETLVVVDEAYGEFTEVDSAIPLVDERDDVAVLRTFSKAYGLAGLRIGYSVVPEAWGEAYARVNTPFAANELACRAALAALDDEEHVEMTVETSRWAREYIADELDAPTVDSGGNFVLAAVGDGERVAEAAQERGVIIRDCTSFGLPEHVRISTGTREETREAVALLNETLADLELGVRA</sequence>
<comment type="pathway">
    <text evidence="2 10">Amino-acid biosynthesis; L-histidine biosynthesis; L-histidine from 5-phospho-alpha-D-ribose 1-diphosphate: step 7/9.</text>
</comment>
<feature type="modified residue" description="N6-(pyridoxal phosphate)lysine" evidence="10">
    <location>
        <position position="246"/>
    </location>
</feature>
<dbReference type="NCBIfam" id="TIGR01141">
    <property type="entry name" value="hisC"/>
    <property type="match status" value="1"/>
</dbReference>
<reference evidence="13" key="2">
    <citation type="submission" date="2023-12" db="EMBL/GenBank/DDBJ databases">
        <authorList>
            <person name="Sun Q."/>
            <person name="Inoue M."/>
        </authorList>
    </citation>
    <scope>NUCLEOTIDE SEQUENCE</scope>
    <source>
        <strain evidence="13">JCM 14265</strain>
    </source>
</reference>
<reference evidence="13" key="1">
    <citation type="journal article" date="2014" name="Int. J. Syst. Evol. Microbiol.">
        <title>Complete genome sequence of Corynebacterium casei LMG S-19264T (=DSM 44701T), isolated from a smear-ripened cheese.</title>
        <authorList>
            <consortium name="US DOE Joint Genome Institute (JGI-PGF)"/>
            <person name="Walter F."/>
            <person name="Albersmeier A."/>
            <person name="Kalinowski J."/>
            <person name="Ruckert C."/>
        </authorList>
    </citation>
    <scope>NUCLEOTIDE SEQUENCE</scope>
    <source>
        <strain evidence="13">JCM 14265</strain>
    </source>
</reference>
<proteinExistence type="inferred from homology"/>
<dbReference type="CDD" id="cd00609">
    <property type="entry name" value="AAT_like"/>
    <property type="match status" value="1"/>
</dbReference>
<name>A0AAV3SRT8_9EURY</name>
<comment type="cofactor">
    <cofactor evidence="1 10">
        <name>pyridoxal 5'-phosphate</name>
        <dbReference type="ChEBI" id="CHEBI:597326"/>
    </cofactor>
</comment>